<reference evidence="6 7" key="1">
    <citation type="submission" date="2017-12" db="EMBL/GenBank/DDBJ databases">
        <authorList>
            <person name="Hurst M.R.H."/>
        </authorList>
    </citation>
    <scope>NUCLEOTIDE SEQUENCE [LARGE SCALE GENOMIC DNA]</scope>
    <source>
        <strain evidence="6 7">SY-3-19</strain>
    </source>
</reference>
<comment type="caution">
    <text evidence="6">The sequence shown here is derived from an EMBL/GenBank/DDBJ whole genome shotgun (WGS) entry which is preliminary data.</text>
</comment>
<evidence type="ECO:0000256" key="4">
    <source>
        <dbReference type="SAM" id="MobiDB-lite"/>
    </source>
</evidence>
<evidence type="ECO:0000256" key="2">
    <source>
        <dbReference type="ARBA" id="ARBA00022803"/>
    </source>
</evidence>
<proteinExistence type="predicted"/>
<dbReference type="AlphaFoldDB" id="A0A2S7K669"/>
<dbReference type="Proteomes" id="UP000239504">
    <property type="component" value="Unassembled WGS sequence"/>
</dbReference>
<evidence type="ECO:0000313" key="6">
    <source>
        <dbReference type="EMBL" id="PQA87958.1"/>
    </source>
</evidence>
<dbReference type="RefSeq" id="WP_104829203.1">
    <property type="nucleotide sequence ID" value="NZ_PJCH01000005.1"/>
</dbReference>
<feature type="chain" id="PRO_5015659391" evidence="5">
    <location>
        <begin position="26"/>
        <end position="336"/>
    </location>
</feature>
<dbReference type="Gene3D" id="1.25.40.10">
    <property type="entry name" value="Tetratricopeptide repeat domain"/>
    <property type="match status" value="1"/>
</dbReference>
<accession>A0A2S7K669</accession>
<feature type="repeat" description="TPR" evidence="3">
    <location>
        <begin position="144"/>
        <end position="177"/>
    </location>
</feature>
<dbReference type="EMBL" id="PJCH01000005">
    <property type="protein sequence ID" value="PQA87958.1"/>
    <property type="molecule type" value="Genomic_DNA"/>
</dbReference>
<dbReference type="PROSITE" id="PS50005">
    <property type="entry name" value="TPR"/>
    <property type="match status" value="1"/>
</dbReference>
<keyword evidence="2 3" id="KW-0802">TPR repeat</keyword>
<name>A0A2S7K669_9PROT</name>
<feature type="region of interest" description="Disordered" evidence="4">
    <location>
        <begin position="270"/>
        <end position="336"/>
    </location>
</feature>
<keyword evidence="7" id="KW-1185">Reference proteome</keyword>
<dbReference type="InterPro" id="IPR019734">
    <property type="entry name" value="TPR_rpt"/>
</dbReference>
<dbReference type="PANTHER" id="PTHR44186">
    <property type="match status" value="1"/>
</dbReference>
<dbReference type="OrthoDB" id="422579at2"/>
<evidence type="ECO:0000256" key="1">
    <source>
        <dbReference type="ARBA" id="ARBA00022737"/>
    </source>
</evidence>
<organism evidence="6 7">
    <name type="scientific">Hyphococcus luteus</name>
    <dbReference type="NCBI Taxonomy" id="2058213"/>
    <lineage>
        <taxon>Bacteria</taxon>
        <taxon>Pseudomonadati</taxon>
        <taxon>Pseudomonadota</taxon>
        <taxon>Alphaproteobacteria</taxon>
        <taxon>Parvularculales</taxon>
        <taxon>Parvularculaceae</taxon>
        <taxon>Hyphococcus</taxon>
    </lineage>
</organism>
<feature type="compositionally biased region" description="Basic and acidic residues" evidence="4">
    <location>
        <begin position="289"/>
        <end position="303"/>
    </location>
</feature>
<dbReference type="InterPro" id="IPR011990">
    <property type="entry name" value="TPR-like_helical_dom_sf"/>
</dbReference>
<dbReference type="SUPFAM" id="SSF48452">
    <property type="entry name" value="TPR-like"/>
    <property type="match status" value="1"/>
</dbReference>
<evidence type="ECO:0000313" key="7">
    <source>
        <dbReference type="Proteomes" id="UP000239504"/>
    </source>
</evidence>
<keyword evidence="1" id="KW-0677">Repeat</keyword>
<evidence type="ECO:0000256" key="5">
    <source>
        <dbReference type="SAM" id="SignalP"/>
    </source>
</evidence>
<dbReference type="Pfam" id="PF13432">
    <property type="entry name" value="TPR_16"/>
    <property type="match status" value="1"/>
</dbReference>
<sequence>MLNASKLATKQLLVTGAALLLPACASSPQTASKGASHGDYEDAIGVYSDPTVAEGMDPIAAAAFWGTRYNTDQSDPNVAVNFSKSLRKIGSNEEAVSVMQKAANLHQDNGAVSLEYGKVLVESGRAFEAVRYLETAVAKAPTDWRALSAYGVALDQIGEHDAARAKYDRALAMAPGEVMLLNNKGLSFALDGNLSMARATLRQATTNAGANARIRQNLALVLALSGEMREAERLARSDLPPLVADNNIDVYRQLMNQPAYWDQYAASDVETPDFDDAPAAPLSPSTKPELQEEKAPEEKEEKSNSAPVALIEVAPVTNASMTEDETGVELKTDDAE</sequence>
<keyword evidence="5" id="KW-0732">Signal</keyword>
<dbReference type="PANTHER" id="PTHR44186:SF1">
    <property type="entry name" value="BARDET-BIEDL SYNDROME 4 PROTEIN"/>
    <property type="match status" value="1"/>
</dbReference>
<protein>
    <submittedName>
        <fullName evidence="6">Uncharacterized protein</fullName>
    </submittedName>
</protein>
<gene>
    <name evidence="6" type="ORF">CW354_06365</name>
</gene>
<feature type="signal peptide" evidence="5">
    <location>
        <begin position="1"/>
        <end position="25"/>
    </location>
</feature>
<evidence type="ECO:0000256" key="3">
    <source>
        <dbReference type="PROSITE-ProRule" id="PRU00339"/>
    </source>
</evidence>